<evidence type="ECO:0000313" key="3">
    <source>
        <dbReference type="Proteomes" id="UP000782241"/>
    </source>
</evidence>
<keyword evidence="3" id="KW-1185">Reference proteome</keyword>
<comment type="caution">
    <text evidence="2">The sequence shown here is derived from an EMBL/GenBank/DDBJ whole genome shotgun (WGS) entry which is preliminary data.</text>
</comment>
<feature type="chain" id="PRO_5040357424" evidence="1">
    <location>
        <begin position="24"/>
        <end position="265"/>
    </location>
</feature>
<sequence length="265" mass="28989">MYSTPQSCFFVTLSIHSLPVTLSQQYSPNNINMFGSKSFQGGVAKMLTSLTCLLAASQICVAAPHTSQLSTRDVHQIYSRRPTAEIQDFEDKIKACDPYVPQGEVQFLDFTPEGNHLIGSQGFQGCFGIVIATKQGAIVGHYSQDPQDLAKAKTEIRDLYNKHNAQVGGAPSYLYSAVEYPSGEVTQQDIYDQYVTFLNDLTGKDPVHHSYTEAANLLTDEQIDNEDYAEEFLAGGIVVSNSGGGSAETDILFVTIDMLRDSTFA</sequence>
<organism evidence="2 3">
    <name type="scientific">Fusarium avenaceum</name>
    <dbReference type="NCBI Taxonomy" id="40199"/>
    <lineage>
        <taxon>Eukaryota</taxon>
        <taxon>Fungi</taxon>
        <taxon>Dikarya</taxon>
        <taxon>Ascomycota</taxon>
        <taxon>Pezizomycotina</taxon>
        <taxon>Sordariomycetes</taxon>
        <taxon>Hypocreomycetidae</taxon>
        <taxon>Hypocreales</taxon>
        <taxon>Nectriaceae</taxon>
        <taxon>Fusarium</taxon>
        <taxon>Fusarium tricinctum species complex</taxon>
    </lineage>
</organism>
<dbReference type="Proteomes" id="UP000782241">
    <property type="component" value="Unassembled WGS sequence"/>
</dbReference>
<name>A0A9P7KSF0_9HYPO</name>
<protein>
    <submittedName>
        <fullName evidence="2">Uncharacterized protein</fullName>
    </submittedName>
</protein>
<evidence type="ECO:0000313" key="2">
    <source>
        <dbReference type="EMBL" id="KAG5660164.1"/>
    </source>
</evidence>
<keyword evidence="1" id="KW-0732">Signal</keyword>
<accession>A0A9P7KSF0</accession>
<feature type="signal peptide" evidence="1">
    <location>
        <begin position="1"/>
        <end position="23"/>
    </location>
</feature>
<proteinExistence type="predicted"/>
<gene>
    <name evidence="2" type="ORF">KAF25_003686</name>
</gene>
<evidence type="ECO:0000256" key="1">
    <source>
        <dbReference type="SAM" id="SignalP"/>
    </source>
</evidence>
<reference evidence="2" key="1">
    <citation type="submission" date="2021-04" db="EMBL/GenBank/DDBJ databases">
        <title>Draft genome of Fusarium avenaceum strain F156N33, isolated from an atmospheric sample in Virginia.</title>
        <authorList>
            <person name="Yang S."/>
            <person name="Vinatzer B.A."/>
            <person name="Coleman J."/>
        </authorList>
    </citation>
    <scope>NUCLEOTIDE SEQUENCE</scope>
    <source>
        <strain evidence="2">F156N33</strain>
    </source>
</reference>
<dbReference type="EMBL" id="JAGPUO010000010">
    <property type="protein sequence ID" value="KAG5660164.1"/>
    <property type="molecule type" value="Genomic_DNA"/>
</dbReference>
<dbReference type="AlphaFoldDB" id="A0A9P7KSF0"/>